<keyword evidence="6" id="KW-0408">Iron</keyword>
<dbReference type="AlphaFoldDB" id="A0A212K2I6"/>
<evidence type="ECO:0000256" key="1">
    <source>
        <dbReference type="ARBA" id="ARBA00022448"/>
    </source>
</evidence>
<dbReference type="GO" id="GO:0009055">
    <property type="term" value="F:electron transfer activity"/>
    <property type="evidence" value="ECO:0007669"/>
    <property type="project" value="InterPro"/>
</dbReference>
<evidence type="ECO:0000256" key="5">
    <source>
        <dbReference type="ARBA" id="ARBA00022982"/>
    </source>
</evidence>
<dbReference type="Gene3D" id="3.40.50.11540">
    <property type="entry name" value="NADH-ubiquinone oxidoreductase 51kDa subunit"/>
    <property type="match status" value="1"/>
</dbReference>
<dbReference type="InterPro" id="IPR026902">
    <property type="entry name" value="RnfC_N"/>
</dbReference>
<dbReference type="GO" id="GO:0016020">
    <property type="term" value="C:membrane"/>
    <property type="evidence" value="ECO:0007669"/>
    <property type="project" value="InterPro"/>
</dbReference>
<evidence type="ECO:0000259" key="8">
    <source>
        <dbReference type="Pfam" id="PF01512"/>
    </source>
</evidence>
<keyword evidence="1" id="KW-0813">Transport</keyword>
<organism evidence="10">
    <name type="scientific">uncultured delta proteobacterium</name>
    <dbReference type="NCBI Taxonomy" id="34034"/>
    <lineage>
        <taxon>Bacteria</taxon>
        <taxon>Deltaproteobacteria</taxon>
        <taxon>environmental samples</taxon>
    </lineage>
</organism>
<keyword evidence="4" id="KW-0677">Repeat</keyword>
<dbReference type="GO" id="GO:0051539">
    <property type="term" value="F:4 iron, 4 sulfur cluster binding"/>
    <property type="evidence" value="ECO:0007669"/>
    <property type="project" value="UniProtKB-KW"/>
</dbReference>
<protein>
    <submittedName>
        <fullName evidence="10">Putative electron transfer protein</fullName>
    </submittedName>
</protein>
<accession>A0A212K2I6</accession>
<dbReference type="NCBIfam" id="TIGR04481">
    <property type="entry name" value="PR_assoc_PrdC"/>
    <property type="match status" value="1"/>
</dbReference>
<sequence>MGKIYTLPLKQSIGMAATPVIATGQRVARGTLLAEPQGLGVPLHASVSGVVRAITETAIEIEADAAQGTDYEPLPPCSGIVETVKAAGICGMGGAGFPTYVKLGTNLNGGTVIINAVECEPILHHNITQIEQNPAKIYRGLLLAMEATDARSGIIAIKAKNKDAVAALKGIVTGADNVTIAELPDRYPMGEERAIIRETLKKLLPVEDLPSAAGAVIINAETASRIAEAVDERRPVISKNLTLAGRSVNGTTPRIFMDVPVGTKIRDLIDEAGGLTGEYGEIIMGGPFTGRHAGIDDAVVKTTGGILVRESCLYEPLPMGILVCACGPNGVRMREIAKEMNAEVVAVQVCTQAKLVKGALKCENPGICPGQAGKMRELQDAGAKVLLIGNCYDCTRDIVAEAPKMGLAIHHVTDAVMRSMGMPLVRGFPGEAR</sequence>
<dbReference type="Pfam" id="PF01512">
    <property type="entry name" value="Complex1_51K"/>
    <property type="match status" value="1"/>
</dbReference>
<name>A0A212K2I6_9DELT</name>
<dbReference type="GO" id="GO:0046872">
    <property type="term" value="F:metal ion binding"/>
    <property type="evidence" value="ECO:0007669"/>
    <property type="project" value="UniProtKB-KW"/>
</dbReference>
<evidence type="ECO:0000256" key="3">
    <source>
        <dbReference type="ARBA" id="ARBA00022723"/>
    </source>
</evidence>
<keyword evidence="7" id="KW-0411">Iron-sulfur</keyword>
<dbReference type="Pfam" id="PF13375">
    <property type="entry name" value="RnfC_N"/>
    <property type="match status" value="1"/>
</dbReference>
<reference evidence="10" key="1">
    <citation type="submission" date="2016-04" db="EMBL/GenBank/DDBJ databases">
        <authorList>
            <person name="Evans L.H."/>
            <person name="Alamgir A."/>
            <person name="Owens N."/>
            <person name="Weber N.D."/>
            <person name="Virtaneva K."/>
            <person name="Barbian K."/>
            <person name="Babar A."/>
            <person name="Rosenke K."/>
        </authorList>
    </citation>
    <scope>NUCLEOTIDE SEQUENCE</scope>
    <source>
        <strain evidence="10">86</strain>
    </source>
</reference>
<evidence type="ECO:0000259" key="9">
    <source>
        <dbReference type="Pfam" id="PF13375"/>
    </source>
</evidence>
<keyword evidence="5" id="KW-0249">Electron transport</keyword>
<dbReference type="InterPro" id="IPR031001">
    <property type="entry name" value="PR_assoc_PrdC"/>
</dbReference>
<gene>
    <name evidence="10" type="ORF">KL86DPRO_20570</name>
</gene>
<dbReference type="EMBL" id="FLUQ01000002">
    <property type="protein sequence ID" value="SBW05909.1"/>
    <property type="molecule type" value="Genomic_DNA"/>
</dbReference>
<dbReference type="SUPFAM" id="SSF142984">
    <property type="entry name" value="Nqo1 middle domain-like"/>
    <property type="match status" value="1"/>
</dbReference>
<dbReference type="InterPro" id="IPR037225">
    <property type="entry name" value="Nuo51_FMN-bd_sf"/>
</dbReference>
<feature type="domain" description="NADH-ubiquinone oxidoreductase 51kDa subunit FMN-binding" evidence="8">
    <location>
        <begin position="84"/>
        <end position="227"/>
    </location>
</feature>
<evidence type="ECO:0000256" key="4">
    <source>
        <dbReference type="ARBA" id="ARBA00022737"/>
    </source>
</evidence>
<evidence type="ECO:0000256" key="2">
    <source>
        <dbReference type="ARBA" id="ARBA00022485"/>
    </source>
</evidence>
<keyword evidence="3" id="KW-0479">Metal-binding</keyword>
<evidence type="ECO:0000313" key="10">
    <source>
        <dbReference type="EMBL" id="SBW05909.1"/>
    </source>
</evidence>
<dbReference type="InterPro" id="IPR011538">
    <property type="entry name" value="Nuo51_FMN-bd"/>
</dbReference>
<dbReference type="SUPFAM" id="SSF142019">
    <property type="entry name" value="Nqo1 FMN-binding domain-like"/>
    <property type="match status" value="1"/>
</dbReference>
<dbReference type="InterPro" id="IPR010208">
    <property type="entry name" value="Ion_transpt_RnfC/RsxC"/>
</dbReference>
<evidence type="ECO:0000256" key="7">
    <source>
        <dbReference type="ARBA" id="ARBA00023014"/>
    </source>
</evidence>
<keyword evidence="2" id="KW-0004">4Fe-4S</keyword>
<dbReference type="PANTHER" id="PTHR43034:SF2">
    <property type="entry name" value="ION-TRANSLOCATING OXIDOREDUCTASE COMPLEX SUBUNIT C"/>
    <property type="match status" value="1"/>
</dbReference>
<proteinExistence type="predicted"/>
<evidence type="ECO:0000256" key="6">
    <source>
        <dbReference type="ARBA" id="ARBA00023004"/>
    </source>
</evidence>
<dbReference type="PANTHER" id="PTHR43034">
    <property type="entry name" value="ION-TRANSLOCATING OXIDOREDUCTASE COMPLEX SUBUNIT C"/>
    <property type="match status" value="1"/>
</dbReference>
<feature type="domain" description="RnfC Barrel sandwich hybrid" evidence="9">
    <location>
        <begin position="3"/>
        <end position="61"/>
    </location>
</feature>